<keyword evidence="4" id="KW-0472">Membrane</keyword>
<evidence type="ECO:0000313" key="9">
    <source>
        <dbReference type="EMBL" id="MBB4118484.1"/>
    </source>
</evidence>
<dbReference type="Pfam" id="PF14322">
    <property type="entry name" value="SusD-like_3"/>
    <property type="match status" value="1"/>
</dbReference>
<dbReference type="SUPFAM" id="SSF48452">
    <property type="entry name" value="TPR-like"/>
    <property type="match status" value="1"/>
</dbReference>
<feature type="chain" id="PRO_5032516482" description="RagB/SusD family nutrient uptake outer membrane protein" evidence="6">
    <location>
        <begin position="21"/>
        <end position="474"/>
    </location>
</feature>
<proteinExistence type="inferred from homology"/>
<gene>
    <name evidence="9" type="ORF">GGR32_000758</name>
</gene>
<name>A0A840EWN7_9FLAO</name>
<keyword evidence="3 6" id="KW-0732">Signal</keyword>
<feature type="domain" description="RagB/SusD" evidence="7">
    <location>
        <begin position="343"/>
        <end position="474"/>
    </location>
</feature>
<reference evidence="9 10" key="1">
    <citation type="submission" date="2020-08" db="EMBL/GenBank/DDBJ databases">
        <title>Genomic Encyclopedia of Type Strains, Phase IV (KMG-IV): sequencing the most valuable type-strain genomes for metagenomic binning, comparative biology and taxonomic classification.</title>
        <authorList>
            <person name="Goeker M."/>
        </authorList>
    </citation>
    <scope>NUCLEOTIDE SEQUENCE [LARGE SCALE GENOMIC DNA]</scope>
    <source>
        <strain evidence="9 10">DSM 29568</strain>
    </source>
</reference>
<comment type="caution">
    <text evidence="9">The sequence shown here is derived from an EMBL/GenBank/DDBJ whole genome shotgun (WGS) entry which is preliminary data.</text>
</comment>
<evidence type="ECO:0000313" key="10">
    <source>
        <dbReference type="Proteomes" id="UP000553034"/>
    </source>
</evidence>
<keyword evidence="5" id="KW-0998">Cell outer membrane</keyword>
<dbReference type="Gene3D" id="1.25.40.900">
    <property type="match status" value="1"/>
</dbReference>
<evidence type="ECO:0000256" key="5">
    <source>
        <dbReference type="ARBA" id="ARBA00023237"/>
    </source>
</evidence>
<evidence type="ECO:0000256" key="2">
    <source>
        <dbReference type="ARBA" id="ARBA00006275"/>
    </source>
</evidence>
<dbReference type="AlphaFoldDB" id="A0A840EWN7"/>
<feature type="signal peptide" evidence="6">
    <location>
        <begin position="1"/>
        <end position="20"/>
    </location>
</feature>
<evidence type="ECO:0000256" key="6">
    <source>
        <dbReference type="SAM" id="SignalP"/>
    </source>
</evidence>
<keyword evidence="10" id="KW-1185">Reference proteome</keyword>
<dbReference type="GO" id="GO:0009279">
    <property type="term" value="C:cell outer membrane"/>
    <property type="evidence" value="ECO:0007669"/>
    <property type="project" value="UniProtKB-SubCell"/>
</dbReference>
<accession>A0A840EWN7</accession>
<dbReference type="Pfam" id="PF07980">
    <property type="entry name" value="SusD_RagB"/>
    <property type="match status" value="1"/>
</dbReference>
<dbReference type="Gene3D" id="2.20.20.130">
    <property type="match status" value="1"/>
</dbReference>
<evidence type="ECO:0000259" key="7">
    <source>
        <dbReference type="Pfam" id="PF07980"/>
    </source>
</evidence>
<dbReference type="EMBL" id="JACIFO010000002">
    <property type="protein sequence ID" value="MBB4118484.1"/>
    <property type="molecule type" value="Genomic_DNA"/>
</dbReference>
<dbReference type="RefSeq" id="WP_183476606.1">
    <property type="nucleotide sequence ID" value="NZ_JACIFO010000002.1"/>
</dbReference>
<organism evidence="9 10">
    <name type="scientific">Mesonia hippocampi</name>
    <dbReference type="NCBI Taxonomy" id="1628250"/>
    <lineage>
        <taxon>Bacteria</taxon>
        <taxon>Pseudomonadati</taxon>
        <taxon>Bacteroidota</taxon>
        <taxon>Flavobacteriia</taxon>
        <taxon>Flavobacteriales</taxon>
        <taxon>Flavobacteriaceae</taxon>
        <taxon>Mesonia</taxon>
    </lineage>
</organism>
<protein>
    <recommendedName>
        <fullName evidence="11">RagB/SusD family nutrient uptake outer membrane protein</fullName>
    </recommendedName>
</protein>
<evidence type="ECO:0000256" key="1">
    <source>
        <dbReference type="ARBA" id="ARBA00004442"/>
    </source>
</evidence>
<dbReference type="Gene3D" id="1.25.40.390">
    <property type="match status" value="1"/>
</dbReference>
<evidence type="ECO:0008006" key="11">
    <source>
        <dbReference type="Google" id="ProtNLM"/>
    </source>
</evidence>
<dbReference type="InterPro" id="IPR011990">
    <property type="entry name" value="TPR-like_helical_dom_sf"/>
</dbReference>
<evidence type="ECO:0000259" key="8">
    <source>
        <dbReference type="Pfam" id="PF14322"/>
    </source>
</evidence>
<comment type="similarity">
    <text evidence="2">Belongs to the SusD family.</text>
</comment>
<feature type="domain" description="SusD-like N-terminal" evidence="8">
    <location>
        <begin position="48"/>
        <end position="238"/>
    </location>
</feature>
<dbReference type="Proteomes" id="UP000553034">
    <property type="component" value="Unassembled WGS sequence"/>
</dbReference>
<dbReference type="InterPro" id="IPR012944">
    <property type="entry name" value="SusD_RagB_dom"/>
</dbReference>
<sequence>MKKFNKFLVFISLLSCFSCSDFLEVEEVGKVSTPVYFSDLDGIKSAIPGAYSSVYKYYNSEFYIYPQVAGDLLDLVPTNEGVKVLDQYNYISDASQEASTVGHIWTNAFHALANINNILKYQPELLNKYPKNHKELEQIKAQALFLRALVHFDLVRTYAQNYTYTPDASHLGVPVLLSSPGAEDNIGRSSVKKVYDQILSDLHEANDIFENEGTDTNQTQPYFGSDIAAKALLSRVYLYMEDWEKSKTYAQQVLLEVDLTSHDAYVDMFKTSGPSQEAIFTLSGIKKNSFIKRFYSTQEPSAFASKKLQAMFTEPSDVRLELLQNVEGSENLITLKYFRPEEAQLNGSDLPVLRASEMVLNLAEANANLGLLEEAKNNVKTIQARALGVPETSIVINAVTQQEVLEVISIERAKELCFEGQRFFDITRRHKDLERSPQTTSNVEHIAYPSNLFVLPIPLKEMNTNHNMIQNEGY</sequence>
<evidence type="ECO:0000256" key="4">
    <source>
        <dbReference type="ARBA" id="ARBA00023136"/>
    </source>
</evidence>
<dbReference type="InterPro" id="IPR033985">
    <property type="entry name" value="SusD-like_N"/>
</dbReference>
<evidence type="ECO:0000256" key="3">
    <source>
        <dbReference type="ARBA" id="ARBA00022729"/>
    </source>
</evidence>
<comment type="subcellular location">
    <subcellularLocation>
        <location evidence="1">Cell outer membrane</location>
    </subcellularLocation>
</comment>